<evidence type="ECO:0000256" key="6">
    <source>
        <dbReference type="ARBA" id="ARBA00023295"/>
    </source>
</evidence>
<name>A0A5B9QQE1_9BACT</name>
<evidence type="ECO:0000256" key="4">
    <source>
        <dbReference type="ARBA" id="ARBA00022729"/>
    </source>
</evidence>
<keyword evidence="4" id="KW-0732">Signal</keyword>
<dbReference type="EMBL" id="CP042914">
    <property type="protein sequence ID" value="QEG39256.1"/>
    <property type="molecule type" value="Genomic_DNA"/>
</dbReference>
<comment type="similarity">
    <text evidence="2">Belongs to the glycosyl hydrolase 29 family.</text>
</comment>
<evidence type="ECO:0000256" key="3">
    <source>
        <dbReference type="ARBA" id="ARBA00012662"/>
    </source>
</evidence>
<protein>
    <recommendedName>
        <fullName evidence="3">alpha-L-fucosidase</fullName>
        <ecNumber evidence="3">3.2.1.51</ecNumber>
    </recommendedName>
</protein>
<dbReference type="InterPro" id="IPR031919">
    <property type="entry name" value="Fucosidase_C"/>
</dbReference>
<dbReference type="InterPro" id="IPR000933">
    <property type="entry name" value="Glyco_hydro_29"/>
</dbReference>
<evidence type="ECO:0000259" key="7">
    <source>
        <dbReference type="Pfam" id="PF01120"/>
    </source>
</evidence>
<dbReference type="PIRSF" id="PIRSF001092">
    <property type="entry name" value="Alpha-L-fucosidase"/>
    <property type="match status" value="1"/>
</dbReference>
<dbReference type="InterPro" id="IPR013780">
    <property type="entry name" value="Glyco_hydro_b"/>
</dbReference>
<evidence type="ECO:0000256" key="2">
    <source>
        <dbReference type="ARBA" id="ARBA00007951"/>
    </source>
</evidence>
<organism evidence="9 10">
    <name type="scientific">Roseimaritima ulvae</name>
    <dbReference type="NCBI Taxonomy" id="980254"/>
    <lineage>
        <taxon>Bacteria</taxon>
        <taxon>Pseudomonadati</taxon>
        <taxon>Planctomycetota</taxon>
        <taxon>Planctomycetia</taxon>
        <taxon>Pirellulales</taxon>
        <taxon>Pirellulaceae</taxon>
        <taxon>Roseimaritima</taxon>
    </lineage>
</organism>
<accession>A0A5B9QQE1</accession>
<dbReference type="PANTHER" id="PTHR10030:SF37">
    <property type="entry name" value="ALPHA-L-FUCOSIDASE-RELATED"/>
    <property type="match status" value="1"/>
</dbReference>
<dbReference type="EC" id="3.2.1.51" evidence="3"/>
<keyword evidence="10" id="KW-1185">Reference proteome</keyword>
<keyword evidence="6" id="KW-0326">Glycosidase</keyword>
<dbReference type="SUPFAM" id="SSF51445">
    <property type="entry name" value="(Trans)glycosidases"/>
    <property type="match status" value="1"/>
</dbReference>
<proteinExistence type="inferred from homology"/>
<dbReference type="AlphaFoldDB" id="A0A5B9QQE1"/>
<evidence type="ECO:0000313" key="10">
    <source>
        <dbReference type="Proteomes" id="UP000325286"/>
    </source>
</evidence>
<dbReference type="GO" id="GO:0005764">
    <property type="term" value="C:lysosome"/>
    <property type="evidence" value="ECO:0007669"/>
    <property type="project" value="TreeGrafter"/>
</dbReference>
<dbReference type="Pfam" id="PF01120">
    <property type="entry name" value="Alpha_L_fucos"/>
    <property type="match status" value="1"/>
</dbReference>
<comment type="function">
    <text evidence="1">Alpha-L-fucosidase is responsible for hydrolyzing the alpha-1,6-linked fucose joined to the reducing-end N-acetylglucosamine of the carbohydrate moieties of glycoproteins.</text>
</comment>
<dbReference type="GO" id="GO:0004560">
    <property type="term" value="F:alpha-L-fucosidase activity"/>
    <property type="evidence" value="ECO:0007669"/>
    <property type="project" value="InterPro"/>
</dbReference>
<dbReference type="InterPro" id="IPR017853">
    <property type="entry name" value="GH"/>
</dbReference>
<dbReference type="Gene3D" id="2.60.40.1180">
    <property type="entry name" value="Golgi alpha-mannosidase II"/>
    <property type="match status" value="1"/>
</dbReference>
<dbReference type="Proteomes" id="UP000325286">
    <property type="component" value="Chromosome"/>
</dbReference>
<reference evidence="9 10" key="1">
    <citation type="submission" date="2019-08" db="EMBL/GenBank/DDBJ databases">
        <title>Deep-cultivation of Planctomycetes and their phenomic and genomic characterization uncovers novel biology.</title>
        <authorList>
            <person name="Wiegand S."/>
            <person name="Jogler M."/>
            <person name="Boedeker C."/>
            <person name="Pinto D."/>
            <person name="Vollmers J."/>
            <person name="Rivas-Marin E."/>
            <person name="Kohn T."/>
            <person name="Peeters S.H."/>
            <person name="Heuer A."/>
            <person name="Rast P."/>
            <person name="Oberbeckmann S."/>
            <person name="Bunk B."/>
            <person name="Jeske O."/>
            <person name="Meyerdierks A."/>
            <person name="Storesund J.E."/>
            <person name="Kallscheuer N."/>
            <person name="Luecker S."/>
            <person name="Lage O.M."/>
            <person name="Pohl T."/>
            <person name="Merkel B.J."/>
            <person name="Hornburger P."/>
            <person name="Mueller R.-W."/>
            <person name="Bruemmer F."/>
            <person name="Labrenz M."/>
            <person name="Spormann A.M."/>
            <person name="Op den Camp H."/>
            <person name="Overmann J."/>
            <person name="Amann R."/>
            <person name="Jetten M.S.M."/>
            <person name="Mascher T."/>
            <person name="Medema M.H."/>
            <person name="Devos D.P."/>
            <person name="Kaster A.-K."/>
            <person name="Ovreas L."/>
            <person name="Rohde M."/>
            <person name="Galperin M.Y."/>
            <person name="Jogler C."/>
        </authorList>
    </citation>
    <scope>NUCLEOTIDE SEQUENCE [LARGE SCALE GENOMIC DNA]</scope>
    <source>
        <strain evidence="9 10">UC8</strain>
    </source>
</reference>
<dbReference type="GO" id="GO:0006004">
    <property type="term" value="P:fucose metabolic process"/>
    <property type="evidence" value="ECO:0007669"/>
    <property type="project" value="InterPro"/>
</dbReference>
<dbReference type="PANTHER" id="PTHR10030">
    <property type="entry name" value="ALPHA-L-FUCOSIDASE"/>
    <property type="match status" value="1"/>
</dbReference>
<dbReference type="InterPro" id="IPR057739">
    <property type="entry name" value="Glyco_hydro_29_N"/>
</dbReference>
<evidence type="ECO:0000256" key="5">
    <source>
        <dbReference type="ARBA" id="ARBA00022801"/>
    </source>
</evidence>
<dbReference type="Gene3D" id="3.20.20.80">
    <property type="entry name" value="Glycosidases"/>
    <property type="match status" value="1"/>
</dbReference>
<dbReference type="InterPro" id="IPR016286">
    <property type="entry name" value="FUC_metazoa-typ"/>
</dbReference>
<gene>
    <name evidence="9" type="ORF">UC8_12170</name>
</gene>
<keyword evidence="5" id="KW-0378">Hydrolase</keyword>
<dbReference type="SMART" id="SM00812">
    <property type="entry name" value="Alpha_L_fucos"/>
    <property type="match status" value="1"/>
</dbReference>
<evidence type="ECO:0000313" key="9">
    <source>
        <dbReference type="EMBL" id="QEG39256.1"/>
    </source>
</evidence>
<dbReference type="FunFam" id="3.20.20.80:FF:000158">
    <property type="entry name" value="Exported alpha-L-fucosidase"/>
    <property type="match status" value="1"/>
</dbReference>
<dbReference type="KEGG" id="rul:UC8_12170"/>
<evidence type="ECO:0000259" key="8">
    <source>
        <dbReference type="Pfam" id="PF16757"/>
    </source>
</evidence>
<dbReference type="GO" id="GO:0016139">
    <property type="term" value="P:glycoside catabolic process"/>
    <property type="evidence" value="ECO:0007669"/>
    <property type="project" value="TreeGrafter"/>
</dbReference>
<feature type="domain" description="Alpha-L-fucosidase C-terminal" evidence="8">
    <location>
        <begin position="480"/>
        <end position="560"/>
    </location>
</feature>
<sequence length="561" mass="64490">MSCKFSCPFKISATTRILENFARVNQMQRTNRLSKLPLVLATTMISSLGGAAALTADDPLAPHPHVAPAIAEIDEVVGRGPFDPTWDSLENYQIPQWYKDAKFGIFIHWGVYSVPAFGSEWYPRQMYINTERRGDNFFKHHVETYGPQAEFGYKEFIPKFKAEKFDPDQWADLFERAGARYVVPVAEHHDGFPMYDCSFTEWDATEMGPKRDIIEELQNAVRKHGMKFGVSSHRAFNWKFFVRQPEFDNVDPRYARLYGRPMPFLFADDAADYQKRFEPQDEQFKEDWLARTCELVDKYDPDLVWFDFAITNSRETTFAENHFSPYLQRFAAYYYNATTKREGPLGIINYKWQAFPEGAAVLDLERSKMDAIRTPFWQTDTAISSSSWGYTENQKYKTAGRLVDDLVDIVSKNGCLLLNVGPRADGTIPKQDREILLSIGKWLRVNGEAIYGTTHWKTYGEGPTKTTTGHLAEHKDRPFTAEDIRFTQGDTLYAILLDWPESGRASIKSLAEHSDRESLDVHSVSLLGSQDKIRWQQDAEGLHVELPKSKPCEFAYVLEIN</sequence>
<evidence type="ECO:0000256" key="1">
    <source>
        <dbReference type="ARBA" id="ARBA00004071"/>
    </source>
</evidence>
<feature type="domain" description="Glycoside hydrolase family 29 N-terminal" evidence="7">
    <location>
        <begin position="77"/>
        <end position="448"/>
    </location>
</feature>
<dbReference type="Pfam" id="PF16757">
    <property type="entry name" value="Fucosidase_C"/>
    <property type="match status" value="1"/>
</dbReference>